<comment type="caution">
    <text evidence="3">The sequence shown here is derived from an EMBL/GenBank/DDBJ whole genome shotgun (WGS) entry which is preliminary data.</text>
</comment>
<protein>
    <submittedName>
        <fullName evidence="3">FAD-binding oxidoreductase</fullName>
    </submittedName>
</protein>
<dbReference type="PANTHER" id="PTHR13847:SF201">
    <property type="entry name" value="PUTATIBE OXIDOREDUCTASE"/>
    <property type="match status" value="1"/>
</dbReference>
<dbReference type="SUPFAM" id="SSF51905">
    <property type="entry name" value="FAD/NAD(P)-binding domain"/>
    <property type="match status" value="1"/>
</dbReference>
<dbReference type="EMBL" id="JACSQJ010000002">
    <property type="protein sequence ID" value="MBD7987212.1"/>
    <property type="molecule type" value="Genomic_DNA"/>
</dbReference>
<dbReference type="Gene3D" id="3.30.9.10">
    <property type="entry name" value="D-Amino Acid Oxidase, subunit A, domain 2"/>
    <property type="match status" value="1"/>
</dbReference>
<sequence length="403" mass="44383">MDLKSGYPWWAVKNGLMHAFPPLERDLRCDVAVVGGGVTGALIADEFAAHGHEVAVLEQRDVGWGSSAVSTALLQYEIDTHMVDLARRHGEAAALLAYRSCVEAIDQLAALAARVRDVGFRRCGSLYYASKRRHRGALREEFEARAARGFAVAWLDSGDVRDRYGFDAPCAILSRTGAQVDSYRLALRIFAKLRAAGVHVHDRTRVEDIVPDARGVTLRTDAGATVRARHVVLAAGYAGQSWLRQRVARNRSSYAFVTDPIAPERLGALRRTLLWETARPYLYMRSTSDDRLLVGGEDDAIDVAARRDRRVDAKAGRLRKQVAALFPDLPLAPAFAWAGTFAETADGLPFFGPHAQYGPRVHFAMAYGGNGITYSMLGAGLLRALVERRRHPLAELFSFARLK</sequence>
<dbReference type="PANTHER" id="PTHR13847">
    <property type="entry name" value="SARCOSINE DEHYDROGENASE-RELATED"/>
    <property type="match status" value="1"/>
</dbReference>
<dbReference type="RefSeq" id="WP_191728487.1">
    <property type="nucleotide sequence ID" value="NZ_JACSQJ010000002.1"/>
</dbReference>
<reference evidence="3 4" key="1">
    <citation type="submission" date="2020-08" db="EMBL/GenBank/DDBJ databases">
        <title>A Genomic Blueprint of the Chicken Gut Microbiome.</title>
        <authorList>
            <person name="Gilroy R."/>
            <person name="Ravi A."/>
            <person name="Getino M."/>
            <person name="Pursley I."/>
            <person name="Horton D.L."/>
            <person name="Alikhan N.-F."/>
            <person name="Baker D."/>
            <person name="Gharbi K."/>
            <person name="Hall N."/>
            <person name="Watson M."/>
            <person name="Adriaenssens E.M."/>
            <person name="Foster-Nyarko E."/>
            <person name="Jarju S."/>
            <person name="Secka A."/>
            <person name="Antonio M."/>
            <person name="Oren A."/>
            <person name="Chaudhuri R."/>
            <person name="La Ragione R.M."/>
            <person name="Hildebrand F."/>
            <person name="Pallen M.J."/>
        </authorList>
    </citation>
    <scope>NUCLEOTIDE SEQUENCE [LARGE SCALE GENOMIC DNA]</scope>
    <source>
        <strain evidence="3 4">Sa2BVA3</strain>
    </source>
</reference>
<feature type="domain" description="FAD dependent oxidoreductase" evidence="2">
    <location>
        <begin position="30"/>
        <end position="382"/>
    </location>
</feature>
<dbReference type="Gene3D" id="3.50.50.60">
    <property type="entry name" value="FAD/NAD(P)-binding domain"/>
    <property type="match status" value="1"/>
</dbReference>
<dbReference type="InterPro" id="IPR036188">
    <property type="entry name" value="FAD/NAD-bd_sf"/>
</dbReference>
<evidence type="ECO:0000256" key="1">
    <source>
        <dbReference type="ARBA" id="ARBA00023002"/>
    </source>
</evidence>
<dbReference type="Proteomes" id="UP000647183">
    <property type="component" value="Unassembled WGS sequence"/>
</dbReference>
<dbReference type="Pfam" id="PF01266">
    <property type="entry name" value="DAO"/>
    <property type="match status" value="1"/>
</dbReference>
<accession>A0ABR8UGQ5</accession>
<keyword evidence="1" id="KW-0560">Oxidoreductase</keyword>
<evidence type="ECO:0000259" key="2">
    <source>
        <dbReference type="Pfam" id="PF01266"/>
    </source>
</evidence>
<evidence type="ECO:0000313" key="3">
    <source>
        <dbReference type="EMBL" id="MBD7987212.1"/>
    </source>
</evidence>
<dbReference type="InterPro" id="IPR006076">
    <property type="entry name" value="FAD-dep_OxRdtase"/>
</dbReference>
<evidence type="ECO:0000313" key="4">
    <source>
        <dbReference type="Proteomes" id="UP000647183"/>
    </source>
</evidence>
<gene>
    <name evidence="3" type="ORF">H9645_04150</name>
</gene>
<keyword evidence="4" id="KW-1185">Reference proteome</keyword>
<organism evidence="3 4">
    <name type="scientific">Luteimonas colneyensis</name>
    <dbReference type="NCBI Taxonomy" id="2762230"/>
    <lineage>
        <taxon>Bacteria</taxon>
        <taxon>Pseudomonadati</taxon>
        <taxon>Pseudomonadota</taxon>
        <taxon>Gammaproteobacteria</taxon>
        <taxon>Lysobacterales</taxon>
        <taxon>Lysobacteraceae</taxon>
        <taxon>Luteimonas</taxon>
    </lineage>
</organism>
<name>A0ABR8UGQ5_9GAMM</name>
<proteinExistence type="predicted"/>